<accession>A0A0F9SCX5</accession>
<organism evidence="1">
    <name type="scientific">marine sediment metagenome</name>
    <dbReference type="NCBI Taxonomy" id="412755"/>
    <lineage>
        <taxon>unclassified sequences</taxon>
        <taxon>metagenomes</taxon>
        <taxon>ecological metagenomes</taxon>
    </lineage>
</organism>
<proteinExistence type="predicted"/>
<name>A0A0F9SCX5_9ZZZZ</name>
<evidence type="ECO:0000313" key="1">
    <source>
        <dbReference type="EMBL" id="KKN64869.1"/>
    </source>
</evidence>
<dbReference type="InterPro" id="IPR054194">
    <property type="entry name" value="DUF6899"/>
</dbReference>
<reference evidence="1" key="1">
    <citation type="journal article" date="2015" name="Nature">
        <title>Complex archaea that bridge the gap between prokaryotes and eukaryotes.</title>
        <authorList>
            <person name="Spang A."/>
            <person name="Saw J.H."/>
            <person name="Jorgensen S.L."/>
            <person name="Zaremba-Niedzwiedzka K."/>
            <person name="Martijn J."/>
            <person name="Lind A.E."/>
            <person name="van Eijk R."/>
            <person name="Schleper C."/>
            <person name="Guy L."/>
            <person name="Ettema T.J."/>
        </authorList>
    </citation>
    <scope>NUCLEOTIDE SEQUENCE</scope>
</reference>
<dbReference type="EMBL" id="LAZR01000541">
    <property type="protein sequence ID" value="KKN64869.1"/>
    <property type="molecule type" value="Genomic_DNA"/>
</dbReference>
<protein>
    <submittedName>
        <fullName evidence="1">Uncharacterized protein</fullName>
    </submittedName>
</protein>
<dbReference type="Pfam" id="PF21840">
    <property type="entry name" value="DUF6899"/>
    <property type="match status" value="1"/>
</dbReference>
<comment type="caution">
    <text evidence="1">The sequence shown here is derived from an EMBL/GenBank/DDBJ whole genome shotgun (WGS) entry which is preliminary data.</text>
</comment>
<sequence>MPYIKKDKRKMIDGIVKQLADTIITLGDVNYVITKLLHIIIDRDAKQTRFRYASVNSIIGVLECVKLEFYRMVIAPYENKKRMENGPISDLDAKTLEDVR</sequence>
<dbReference type="AlphaFoldDB" id="A0A0F9SCX5"/>
<gene>
    <name evidence="1" type="ORF">LCGC14_0487030</name>
</gene>